<reference evidence="3 5" key="2">
    <citation type="submission" date="2020-02" db="EMBL/GenBank/DDBJ databases">
        <title>The WGS of Modestobacter muralis DSM 100205.</title>
        <authorList>
            <person name="Jiang Z."/>
        </authorList>
    </citation>
    <scope>NUCLEOTIDE SEQUENCE [LARGE SCALE GENOMIC DNA]</scope>
    <source>
        <strain evidence="3 5">DSM 100205</strain>
    </source>
</reference>
<dbReference type="Proteomes" id="UP000471152">
    <property type="component" value="Unassembled WGS sequence"/>
</dbReference>
<feature type="transmembrane region" description="Helical" evidence="1">
    <location>
        <begin position="87"/>
        <end position="109"/>
    </location>
</feature>
<sequence>MTRVLAAARLQLAHPLVVLGVPWLVVTTSFLINLAIWGMADVAEKSGNTTNTGGLASLYITVIVVFSQAMTQMFPLAMGLSLSRRTYYLGTAAAALVQSLGFGLGLTVLEAVEDATNGWGVGLHFWAGGGLDVGNPLLQLVVFTLPMIAACSIGLGIGVVFKRWGAAGIYGLSIGVLLTAGVLAILVTWRNAWGDLWAWLTDRSVESLTITLPLVLAVAVAGLAYLGLRRTVP</sequence>
<evidence type="ECO:0000256" key="1">
    <source>
        <dbReference type="SAM" id="Phobius"/>
    </source>
</evidence>
<dbReference type="AlphaFoldDB" id="A0A6P0F0D7"/>
<evidence type="ECO:0000313" key="3">
    <source>
        <dbReference type="EMBL" id="NEN53259.1"/>
    </source>
</evidence>
<feature type="transmembrane region" description="Helical" evidence="1">
    <location>
        <begin position="168"/>
        <end position="189"/>
    </location>
</feature>
<name>A0A6P0F0D7_9ACTN</name>
<evidence type="ECO:0000313" key="2">
    <source>
        <dbReference type="EMBL" id="NEK96359.1"/>
    </source>
</evidence>
<keyword evidence="1" id="KW-0812">Transmembrane</keyword>
<comment type="caution">
    <text evidence="2">The sequence shown here is derived from an EMBL/GenBank/DDBJ whole genome shotgun (WGS) entry which is preliminary data.</text>
</comment>
<evidence type="ECO:0000313" key="4">
    <source>
        <dbReference type="Proteomes" id="UP000468828"/>
    </source>
</evidence>
<keyword evidence="4" id="KW-1185">Reference proteome</keyword>
<dbReference type="Proteomes" id="UP000468828">
    <property type="component" value="Unassembled WGS sequence"/>
</dbReference>
<feature type="transmembrane region" description="Helical" evidence="1">
    <location>
        <begin position="12"/>
        <end position="36"/>
    </location>
</feature>
<keyword evidence="1" id="KW-0472">Membrane</keyword>
<accession>A0A6P0F0D7</accession>
<reference evidence="2 4" key="1">
    <citation type="submission" date="2020-01" db="EMBL/GenBank/DDBJ databases">
        <title>the WGS Modestobacter muralis CPCC 204518.</title>
        <authorList>
            <person name="Jiang Z."/>
        </authorList>
    </citation>
    <scope>NUCLEOTIDE SEQUENCE [LARGE SCALE GENOMIC DNA]</scope>
    <source>
        <strain evidence="2 4">DSM 100205</strain>
    </source>
</reference>
<dbReference type="EMBL" id="JAAGWH010000062">
    <property type="protein sequence ID" value="NEK96359.1"/>
    <property type="molecule type" value="Genomic_DNA"/>
</dbReference>
<organism evidence="2 4">
    <name type="scientific">Modestobacter muralis</name>
    <dbReference type="NCBI Taxonomy" id="1608614"/>
    <lineage>
        <taxon>Bacteria</taxon>
        <taxon>Bacillati</taxon>
        <taxon>Actinomycetota</taxon>
        <taxon>Actinomycetes</taxon>
        <taxon>Geodermatophilales</taxon>
        <taxon>Geodermatophilaceae</taxon>
        <taxon>Modestobacter</taxon>
    </lineage>
</organism>
<feature type="transmembrane region" description="Helical" evidence="1">
    <location>
        <begin position="137"/>
        <end position="161"/>
    </location>
</feature>
<dbReference type="RefSeq" id="WP_163613055.1">
    <property type="nucleotide sequence ID" value="NZ_JAAGWB010000065.1"/>
</dbReference>
<gene>
    <name evidence="3" type="ORF">G3R41_20345</name>
    <name evidence="2" type="ORF">GCU67_19630</name>
</gene>
<feature type="transmembrane region" description="Helical" evidence="1">
    <location>
        <begin position="56"/>
        <end position="80"/>
    </location>
</feature>
<dbReference type="EMBL" id="JAAGWB010000065">
    <property type="protein sequence ID" value="NEN53259.1"/>
    <property type="molecule type" value="Genomic_DNA"/>
</dbReference>
<feature type="transmembrane region" description="Helical" evidence="1">
    <location>
        <begin position="209"/>
        <end position="228"/>
    </location>
</feature>
<protein>
    <submittedName>
        <fullName evidence="2">Uncharacterized protein</fullName>
    </submittedName>
</protein>
<proteinExistence type="predicted"/>
<evidence type="ECO:0000313" key="5">
    <source>
        <dbReference type="Proteomes" id="UP000471152"/>
    </source>
</evidence>
<keyword evidence="1" id="KW-1133">Transmembrane helix</keyword>